<protein>
    <submittedName>
        <fullName evidence="5">AAA-ATPase</fullName>
    </submittedName>
</protein>
<name>A0AAW2P3S4_SESRA</name>
<dbReference type="AlphaFoldDB" id="A0AAW2P3S4"/>
<feature type="compositionally biased region" description="Basic and acidic residues" evidence="2">
    <location>
        <begin position="125"/>
        <end position="139"/>
    </location>
</feature>
<sequence>MQQLTLSGLLNFIDGLWSTCGDERIIIFTTNHKEKLDPALLRPGRMDMHIHMGHCTPEAFDVLALNYLGINDHHRLFPEIKWLIREIEITPAEIAEHLMRSEDVDLALEGVVDLLKQKEKKKKKIETSDDQKMSDVVEKESDEGVDQEKKKKFGRIMKDLTNFRRRSSRITGKRKML</sequence>
<dbReference type="InterPro" id="IPR003959">
    <property type="entry name" value="ATPase_AAA_core"/>
</dbReference>
<dbReference type="GO" id="GO:0005524">
    <property type="term" value="F:ATP binding"/>
    <property type="evidence" value="ECO:0007669"/>
    <property type="project" value="UniProtKB-KW"/>
</dbReference>
<dbReference type="PROSITE" id="PS00674">
    <property type="entry name" value="AAA"/>
    <property type="match status" value="1"/>
</dbReference>
<dbReference type="PANTHER" id="PTHR23070">
    <property type="entry name" value="BCS1 AAA-TYPE ATPASE"/>
    <property type="match status" value="1"/>
</dbReference>
<dbReference type="Gene3D" id="3.40.50.300">
    <property type="entry name" value="P-loop containing nucleotide triphosphate hydrolases"/>
    <property type="match status" value="1"/>
</dbReference>
<dbReference type="Pfam" id="PF00004">
    <property type="entry name" value="AAA"/>
    <property type="match status" value="1"/>
</dbReference>
<evidence type="ECO:0000256" key="2">
    <source>
        <dbReference type="SAM" id="MobiDB-lite"/>
    </source>
</evidence>
<feature type="region of interest" description="Disordered" evidence="2">
    <location>
        <begin position="122"/>
        <end position="149"/>
    </location>
</feature>
<evidence type="ECO:0000313" key="5">
    <source>
        <dbReference type="EMBL" id="KAL0349539.1"/>
    </source>
</evidence>
<accession>A0AAW2P3S4</accession>
<evidence type="ECO:0000259" key="3">
    <source>
        <dbReference type="Pfam" id="PF00004"/>
    </source>
</evidence>
<evidence type="ECO:0000259" key="4">
    <source>
        <dbReference type="Pfam" id="PF25568"/>
    </source>
</evidence>
<dbReference type="InterPro" id="IPR003960">
    <property type="entry name" value="ATPase_AAA_CS"/>
</dbReference>
<dbReference type="Pfam" id="PF25568">
    <property type="entry name" value="AAA_lid_At3g28540"/>
    <property type="match status" value="1"/>
</dbReference>
<dbReference type="InterPro" id="IPR058017">
    <property type="entry name" value="At3g28540-like_C"/>
</dbReference>
<feature type="domain" description="ATPase AAA-type core" evidence="3">
    <location>
        <begin position="5"/>
        <end position="53"/>
    </location>
</feature>
<reference evidence="5" key="1">
    <citation type="submission" date="2020-06" db="EMBL/GenBank/DDBJ databases">
        <authorList>
            <person name="Li T."/>
            <person name="Hu X."/>
            <person name="Zhang T."/>
            <person name="Song X."/>
            <person name="Zhang H."/>
            <person name="Dai N."/>
            <person name="Sheng W."/>
            <person name="Hou X."/>
            <person name="Wei L."/>
        </authorList>
    </citation>
    <scope>NUCLEOTIDE SEQUENCE</scope>
    <source>
        <strain evidence="5">G02</strain>
        <tissue evidence="5">Leaf</tissue>
    </source>
</reference>
<dbReference type="Gene3D" id="6.10.280.40">
    <property type="match status" value="1"/>
</dbReference>
<feature type="domain" description="AAA+ ATPase At3g28540-like C-terminal" evidence="4">
    <location>
        <begin position="55"/>
        <end position="127"/>
    </location>
</feature>
<dbReference type="InterPro" id="IPR050747">
    <property type="entry name" value="Mitochondrial_chaperone_BCS1"/>
</dbReference>
<keyword evidence="1" id="KW-0067">ATP-binding</keyword>
<comment type="caution">
    <text evidence="5">The sequence shown here is derived from an EMBL/GenBank/DDBJ whole genome shotgun (WGS) entry which is preliminary data.</text>
</comment>
<gene>
    <name evidence="5" type="ORF">Sradi_4103100</name>
</gene>
<organism evidence="5">
    <name type="scientific">Sesamum radiatum</name>
    <name type="common">Black benniseed</name>
    <dbReference type="NCBI Taxonomy" id="300843"/>
    <lineage>
        <taxon>Eukaryota</taxon>
        <taxon>Viridiplantae</taxon>
        <taxon>Streptophyta</taxon>
        <taxon>Embryophyta</taxon>
        <taxon>Tracheophyta</taxon>
        <taxon>Spermatophyta</taxon>
        <taxon>Magnoliopsida</taxon>
        <taxon>eudicotyledons</taxon>
        <taxon>Gunneridae</taxon>
        <taxon>Pentapetalae</taxon>
        <taxon>asterids</taxon>
        <taxon>lamiids</taxon>
        <taxon>Lamiales</taxon>
        <taxon>Pedaliaceae</taxon>
        <taxon>Sesamum</taxon>
    </lineage>
</organism>
<keyword evidence="1" id="KW-0547">Nucleotide-binding</keyword>
<dbReference type="InterPro" id="IPR027417">
    <property type="entry name" value="P-loop_NTPase"/>
</dbReference>
<proteinExistence type="inferred from homology"/>
<dbReference type="EMBL" id="JACGWJ010000018">
    <property type="protein sequence ID" value="KAL0349539.1"/>
    <property type="molecule type" value="Genomic_DNA"/>
</dbReference>
<comment type="similarity">
    <text evidence="1">Belongs to the AAA ATPase family.</text>
</comment>
<dbReference type="SUPFAM" id="SSF52540">
    <property type="entry name" value="P-loop containing nucleoside triphosphate hydrolases"/>
    <property type="match status" value="1"/>
</dbReference>
<reference evidence="5" key="2">
    <citation type="journal article" date="2024" name="Plant">
        <title>Genomic evolution and insights into agronomic trait innovations of Sesamum species.</title>
        <authorList>
            <person name="Miao H."/>
            <person name="Wang L."/>
            <person name="Qu L."/>
            <person name="Liu H."/>
            <person name="Sun Y."/>
            <person name="Le M."/>
            <person name="Wang Q."/>
            <person name="Wei S."/>
            <person name="Zheng Y."/>
            <person name="Lin W."/>
            <person name="Duan Y."/>
            <person name="Cao H."/>
            <person name="Xiong S."/>
            <person name="Wang X."/>
            <person name="Wei L."/>
            <person name="Li C."/>
            <person name="Ma Q."/>
            <person name="Ju M."/>
            <person name="Zhao R."/>
            <person name="Li G."/>
            <person name="Mu C."/>
            <person name="Tian Q."/>
            <person name="Mei H."/>
            <person name="Zhang T."/>
            <person name="Gao T."/>
            <person name="Zhang H."/>
        </authorList>
    </citation>
    <scope>NUCLEOTIDE SEQUENCE</scope>
    <source>
        <strain evidence="5">G02</strain>
    </source>
</reference>
<evidence type="ECO:0000256" key="1">
    <source>
        <dbReference type="RuleBase" id="RU003651"/>
    </source>
</evidence>
<dbReference type="GO" id="GO:0016887">
    <property type="term" value="F:ATP hydrolysis activity"/>
    <property type="evidence" value="ECO:0007669"/>
    <property type="project" value="InterPro"/>
</dbReference>